<organism evidence="2 3">
    <name type="scientific">Lysobacter enzymogenes</name>
    <dbReference type="NCBI Taxonomy" id="69"/>
    <lineage>
        <taxon>Bacteria</taxon>
        <taxon>Pseudomonadati</taxon>
        <taxon>Pseudomonadota</taxon>
        <taxon>Gammaproteobacteria</taxon>
        <taxon>Lysobacterales</taxon>
        <taxon>Lysobacteraceae</taxon>
        <taxon>Lysobacter</taxon>
    </lineage>
</organism>
<dbReference type="RefSeq" id="WP_198419983.1">
    <property type="nucleotide sequence ID" value="NZ_AP014940.1"/>
</dbReference>
<gene>
    <name evidence="2" type="ORF">LEN_3918</name>
</gene>
<dbReference type="Pfam" id="PF13614">
    <property type="entry name" value="AAA_31"/>
    <property type="match status" value="1"/>
</dbReference>
<evidence type="ECO:0000313" key="2">
    <source>
        <dbReference type="EMBL" id="BAV99405.1"/>
    </source>
</evidence>
<sequence length="366" mass="40771">MSRGIFHMSDITIYSFYNNKGGVGKTTLCQNAACLYAENHPEKQVLVIDLCPQANISQFLLGGGPAGYEANQQLQTTSSRKNIVGFVDFLLKGGSGFTTLRRSYAVRVSDHNDHVSDNLYLIAGDSFLESFSLALNYAVINPANTRAWVEYMTAIRRLCELEFKEDEYDSLTVFIDCNPSFSIYTQMGLVSSDYLVVPMMADYSSLEGIKGVMSLLYGAYPSAALQKYAEDVMTFNKQISQYGLELPVMYEFVFNNFTSNAGVATAYEAVRNELVAFCYETFVNNPTLFAKPPQKIESGEHWEDVYVANTKDFHTSGKVSAGLGIPLHRLPEKTDYAMPDGTPISLPVGNYKLALEHVREFVDQLI</sequence>
<accession>A0AAU9AK34</accession>
<dbReference type="InterPro" id="IPR025669">
    <property type="entry name" value="AAA_dom"/>
</dbReference>
<name>A0AAU9AK34_LYSEN</name>
<dbReference type="SUPFAM" id="SSF52540">
    <property type="entry name" value="P-loop containing nucleoside triphosphate hydrolases"/>
    <property type="match status" value="1"/>
</dbReference>
<evidence type="ECO:0000313" key="3">
    <source>
        <dbReference type="Proteomes" id="UP000218824"/>
    </source>
</evidence>
<protein>
    <submittedName>
        <fullName evidence="2">ATPase domain-containing protein</fullName>
    </submittedName>
</protein>
<dbReference type="KEGG" id="lem:LEN_3918"/>
<dbReference type="PANTHER" id="PTHR13696">
    <property type="entry name" value="P-LOOP CONTAINING NUCLEOSIDE TRIPHOSPHATE HYDROLASE"/>
    <property type="match status" value="1"/>
</dbReference>
<evidence type="ECO:0000259" key="1">
    <source>
        <dbReference type="Pfam" id="PF13614"/>
    </source>
</evidence>
<dbReference type="GeneID" id="83065716"/>
<feature type="domain" description="AAA" evidence="1">
    <location>
        <begin position="13"/>
        <end position="213"/>
    </location>
</feature>
<dbReference type="InterPro" id="IPR050678">
    <property type="entry name" value="DNA_Partitioning_ATPase"/>
</dbReference>
<dbReference type="CDD" id="cd02042">
    <property type="entry name" value="ParAB_family"/>
    <property type="match status" value="1"/>
</dbReference>
<dbReference type="InterPro" id="IPR027417">
    <property type="entry name" value="P-loop_NTPase"/>
</dbReference>
<dbReference type="Gene3D" id="3.40.50.300">
    <property type="entry name" value="P-loop containing nucleotide triphosphate hydrolases"/>
    <property type="match status" value="1"/>
</dbReference>
<dbReference type="Proteomes" id="UP000218824">
    <property type="component" value="Chromosome"/>
</dbReference>
<dbReference type="AlphaFoldDB" id="A0AAU9AK34"/>
<proteinExistence type="predicted"/>
<dbReference type="EMBL" id="AP014940">
    <property type="protein sequence ID" value="BAV99405.1"/>
    <property type="molecule type" value="Genomic_DNA"/>
</dbReference>
<reference evidence="2 3" key="1">
    <citation type="journal article" date="2017" name="DNA Res.">
        <title>Complete genome sequence and expression profile of the commercial lytic enzyme producer Lysobacter enzymogenes M497-1.</title>
        <authorList>
            <person name="Takami H."/>
            <person name="Toyoda A."/>
            <person name="Uchiyama I."/>
            <person name="Itoh T."/>
            <person name="Takaki Y."/>
            <person name="Arai W."/>
            <person name="Nishi S."/>
            <person name="Kawai M."/>
            <person name="Shinya K."/>
            <person name="Ikeda H."/>
        </authorList>
    </citation>
    <scope>NUCLEOTIDE SEQUENCE [LARGE SCALE GENOMIC DNA]</scope>
    <source>
        <strain evidence="2 3">M497-1</strain>
    </source>
</reference>
<dbReference type="PANTHER" id="PTHR13696:SF99">
    <property type="entry name" value="COBYRINIC ACID AC-DIAMIDE SYNTHASE"/>
    <property type="match status" value="1"/>
</dbReference>